<dbReference type="GO" id="GO:0017004">
    <property type="term" value="P:cytochrome complex assembly"/>
    <property type="evidence" value="ECO:0007669"/>
    <property type="project" value="UniProtKB-KW"/>
</dbReference>
<keyword evidence="5" id="KW-1278">Translocase</keyword>
<dbReference type="InterPro" id="IPR017871">
    <property type="entry name" value="ABC_transporter-like_CS"/>
</dbReference>
<dbReference type="EMBL" id="PVNP01000082">
    <property type="protein sequence ID" value="PRO73858.1"/>
    <property type="molecule type" value="Genomic_DNA"/>
</dbReference>
<evidence type="ECO:0000256" key="5">
    <source>
        <dbReference type="ARBA" id="ARBA00022967"/>
    </source>
</evidence>
<dbReference type="InterPro" id="IPR027417">
    <property type="entry name" value="P-loop_NTPase"/>
</dbReference>
<keyword evidence="3" id="KW-0201">Cytochrome c-type biogenesis</keyword>
<evidence type="ECO:0000259" key="7">
    <source>
        <dbReference type="PROSITE" id="PS50893"/>
    </source>
</evidence>
<accession>A0A2S9VBL9</accession>
<dbReference type="SMART" id="SM00382">
    <property type="entry name" value="AAA"/>
    <property type="match status" value="1"/>
</dbReference>
<proteinExistence type="predicted"/>
<dbReference type="NCBIfam" id="NF010061">
    <property type="entry name" value="PRK13538.1"/>
    <property type="match status" value="1"/>
</dbReference>
<dbReference type="Proteomes" id="UP000238949">
    <property type="component" value="Unassembled WGS sequence"/>
</dbReference>
<dbReference type="PANTHER" id="PTHR43499:SF1">
    <property type="entry name" value="ABC TRANSPORTER I FAMILY MEMBER 1"/>
    <property type="match status" value="1"/>
</dbReference>
<evidence type="ECO:0000256" key="3">
    <source>
        <dbReference type="ARBA" id="ARBA00022748"/>
    </source>
</evidence>
<keyword evidence="6" id="KW-0472">Membrane</keyword>
<dbReference type="GO" id="GO:0022857">
    <property type="term" value="F:transmembrane transporter activity"/>
    <property type="evidence" value="ECO:0007669"/>
    <property type="project" value="InterPro"/>
</dbReference>
<reference evidence="9" key="1">
    <citation type="journal article" date="2020" name="Int. J. Syst. Evol. Microbiol.">
        <title>Alteromonas alba sp. nov., a marine bacterium isolated from the seawater of the West Pacific Ocean.</title>
        <authorList>
            <person name="Sun C."/>
            <person name="Wu Y.-H."/>
            <person name="Xamxidin M."/>
            <person name="Cheng H."/>
            <person name="Xu X.-W."/>
        </authorList>
    </citation>
    <scope>NUCLEOTIDE SEQUENCE [LARGE SCALE GENOMIC DNA]</scope>
    <source>
        <strain evidence="9">190</strain>
    </source>
</reference>
<dbReference type="RefSeq" id="WP_105934358.1">
    <property type="nucleotide sequence ID" value="NZ_PVNP01000082.1"/>
</dbReference>
<dbReference type="Gene3D" id="3.40.50.300">
    <property type="entry name" value="P-loop containing nucleotide triphosphate hydrolases"/>
    <property type="match status" value="1"/>
</dbReference>
<dbReference type="PANTHER" id="PTHR43499">
    <property type="entry name" value="ABC TRANSPORTER I FAMILY MEMBER 1"/>
    <property type="match status" value="1"/>
</dbReference>
<dbReference type="GO" id="GO:0016887">
    <property type="term" value="F:ATP hydrolysis activity"/>
    <property type="evidence" value="ECO:0007669"/>
    <property type="project" value="InterPro"/>
</dbReference>
<protein>
    <submittedName>
        <fullName evidence="8">Cytochrome c biogenesis heme-transporting ATPase CcmA</fullName>
    </submittedName>
</protein>
<dbReference type="Pfam" id="PF00005">
    <property type="entry name" value="ABC_tran"/>
    <property type="match status" value="1"/>
</dbReference>
<dbReference type="OrthoDB" id="9800654at2"/>
<evidence type="ECO:0000256" key="2">
    <source>
        <dbReference type="ARBA" id="ARBA00022741"/>
    </source>
</evidence>
<dbReference type="InterPro" id="IPR005895">
    <property type="entry name" value="ABC_transptr_haem_export_CcmA"/>
</dbReference>
<feature type="domain" description="ABC transporter" evidence="7">
    <location>
        <begin position="4"/>
        <end position="207"/>
    </location>
</feature>
<dbReference type="GO" id="GO:0005524">
    <property type="term" value="F:ATP binding"/>
    <property type="evidence" value="ECO:0007669"/>
    <property type="project" value="UniProtKB-KW"/>
</dbReference>
<keyword evidence="1" id="KW-0813">Transport</keyword>
<dbReference type="NCBIfam" id="TIGR01189">
    <property type="entry name" value="ccmA"/>
    <property type="match status" value="1"/>
</dbReference>
<comment type="caution">
    <text evidence="8">The sequence shown here is derived from an EMBL/GenBank/DDBJ whole genome shotgun (WGS) entry which is preliminary data.</text>
</comment>
<organism evidence="8 9">
    <name type="scientific">Alteromonas alba</name>
    <dbReference type="NCBI Taxonomy" id="2079529"/>
    <lineage>
        <taxon>Bacteria</taxon>
        <taxon>Pseudomonadati</taxon>
        <taxon>Pseudomonadota</taxon>
        <taxon>Gammaproteobacteria</taxon>
        <taxon>Alteromonadales</taxon>
        <taxon>Alteromonadaceae</taxon>
        <taxon>Alteromonas/Salinimonas group</taxon>
        <taxon>Alteromonas</taxon>
    </lineage>
</organism>
<evidence type="ECO:0000256" key="6">
    <source>
        <dbReference type="ARBA" id="ARBA00023136"/>
    </source>
</evidence>
<evidence type="ECO:0000256" key="4">
    <source>
        <dbReference type="ARBA" id="ARBA00022840"/>
    </source>
</evidence>
<sequence length="209" mass="23167">MAGLAADNLTCIKRDRVLFTDLSFCLSPGQLIYLRGPNGAGKTSLLRILTGLSAPESGQLLLDDEPLDKVRDRFNQQLIYVGHKAGINGALTAMENLRFWCAQHSTGFIAQQAYEVLARLGLVGLEDVPVRMLSAGQQRRVALSRLWLKQATFWILDEPFTALDTDGIELLESHMREHVANQGAIITTSHQPLSKHAGPFTELVLEYRL</sequence>
<keyword evidence="9" id="KW-1185">Reference proteome</keyword>
<dbReference type="PROSITE" id="PS50893">
    <property type="entry name" value="ABC_TRANSPORTER_2"/>
    <property type="match status" value="1"/>
</dbReference>
<dbReference type="SUPFAM" id="SSF52540">
    <property type="entry name" value="P-loop containing nucleoside triphosphate hydrolases"/>
    <property type="match status" value="1"/>
</dbReference>
<evidence type="ECO:0000313" key="8">
    <source>
        <dbReference type="EMBL" id="PRO73858.1"/>
    </source>
</evidence>
<name>A0A2S9VBL9_9ALTE</name>
<dbReference type="AlphaFoldDB" id="A0A2S9VBL9"/>
<keyword evidence="2" id="KW-0547">Nucleotide-binding</keyword>
<evidence type="ECO:0000313" key="9">
    <source>
        <dbReference type="Proteomes" id="UP000238949"/>
    </source>
</evidence>
<dbReference type="PROSITE" id="PS00211">
    <property type="entry name" value="ABC_TRANSPORTER_1"/>
    <property type="match status" value="1"/>
</dbReference>
<gene>
    <name evidence="8" type="ORF">C6Y40_09275</name>
</gene>
<dbReference type="InterPro" id="IPR003593">
    <property type="entry name" value="AAA+_ATPase"/>
</dbReference>
<keyword evidence="4" id="KW-0067">ATP-binding</keyword>
<evidence type="ECO:0000256" key="1">
    <source>
        <dbReference type="ARBA" id="ARBA00022448"/>
    </source>
</evidence>
<dbReference type="InterPro" id="IPR003439">
    <property type="entry name" value="ABC_transporter-like_ATP-bd"/>
</dbReference>